<gene>
    <name evidence="1" type="ORF">GIB67_007529</name>
</gene>
<dbReference type="EMBL" id="JACGCM010002142">
    <property type="protein sequence ID" value="KAF6144068.1"/>
    <property type="molecule type" value="Genomic_DNA"/>
</dbReference>
<proteinExistence type="predicted"/>
<evidence type="ECO:0000313" key="2">
    <source>
        <dbReference type="Proteomes" id="UP000541444"/>
    </source>
</evidence>
<organism evidence="1 2">
    <name type="scientific">Kingdonia uniflora</name>
    <dbReference type="NCBI Taxonomy" id="39325"/>
    <lineage>
        <taxon>Eukaryota</taxon>
        <taxon>Viridiplantae</taxon>
        <taxon>Streptophyta</taxon>
        <taxon>Embryophyta</taxon>
        <taxon>Tracheophyta</taxon>
        <taxon>Spermatophyta</taxon>
        <taxon>Magnoliopsida</taxon>
        <taxon>Ranunculales</taxon>
        <taxon>Circaeasteraceae</taxon>
        <taxon>Kingdonia</taxon>
    </lineage>
</organism>
<name>A0A7J7LNE1_9MAGN</name>
<accession>A0A7J7LNE1</accession>
<dbReference type="AlphaFoldDB" id="A0A7J7LNE1"/>
<dbReference type="Proteomes" id="UP000541444">
    <property type="component" value="Unassembled WGS sequence"/>
</dbReference>
<sequence length="88" mass="9960">MTLYVLVRGQSGYVPLLDVLREVFPGVAVAAPSLRGQKNEVPLHLRGTTRMDLMMLLALRIVRLVSNFVTILQKKRKWISELTTTILI</sequence>
<reference evidence="1 2" key="1">
    <citation type="journal article" date="2020" name="IScience">
        <title>Genome Sequencing of the Endangered Kingdonia uniflora (Circaeasteraceae, Ranunculales) Reveals Potential Mechanisms of Evolutionary Specialization.</title>
        <authorList>
            <person name="Sun Y."/>
            <person name="Deng T."/>
            <person name="Zhang A."/>
            <person name="Moore M.J."/>
            <person name="Landis J.B."/>
            <person name="Lin N."/>
            <person name="Zhang H."/>
            <person name="Zhang X."/>
            <person name="Huang J."/>
            <person name="Zhang X."/>
            <person name="Sun H."/>
            <person name="Wang H."/>
        </authorList>
    </citation>
    <scope>NUCLEOTIDE SEQUENCE [LARGE SCALE GENOMIC DNA]</scope>
    <source>
        <strain evidence="1">TB1705</strain>
        <tissue evidence="1">Leaf</tissue>
    </source>
</reference>
<evidence type="ECO:0000313" key="1">
    <source>
        <dbReference type="EMBL" id="KAF6144068.1"/>
    </source>
</evidence>
<protein>
    <submittedName>
        <fullName evidence="1">Uncharacterized protein</fullName>
    </submittedName>
</protein>
<keyword evidence="2" id="KW-1185">Reference proteome</keyword>
<comment type="caution">
    <text evidence="1">The sequence shown here is derived from an EMBL/GenBank/DDBJ whole genome shotgun (WGS) entry which is preliminary data.</text>
</comment>